<proteinExistence type="predicted"/>
<gene>
    <name evidence="1" type="ORF">SDC9_129278</name>
</gene>
<dbReference type="SUPFAM" id="SSF50494">
    <property type="entry name" value="Trypsin-like serine proteases"/>
    <property type="match status" value="1"/>
</dbReference>
<protein>
    <recommendedName>
        <fullName evidence="2">Peptidase S1 domain-containing protein</fullName>
    </recommendedName>
</protein>
<dbReference type="AlphaFoldDB" id="A0A645CZ62"/>
<comment type="caution">
    <text evidence="1">The sequence shown here is derived from an EMBL/GenBank/DDBJ whole genome shotgun (WGS) entry which is preliminary data.</text>
</comment>
<accession>A0A645CZ62</accession>
<dbReference type="InterPro" id="IPR009003">
    <property type="entry name" value="Peptidase_S1_PA"/>
</dbReference>
<reference evidence="1" key="1">
    <citation type="submission" date="2019-08" db="EMBL/GenBank/DDBJ databases">
        <authorList>
            <person name="Kucharzyk K."/>
            <person name="Murdoch R.W."/>
            <person name="Higgins S."/>
            <person name="Loffler F."/>
        </authorList>
    </citation>
    <scope>NUCLEOTIDE SEQUENCE</scope>
</reference>
<evidence type="ECO:0000313" key="1">
    <source>
        <dbReference type="EMBL" id="MPM82217.1"/>
    </source>
</evidence>
<sequence>MADAIGVGPGERFELELDLTNRTYGVNAKKQGPLLDEKFEALVSWRLSGRVGWEKIQGCAMVETLQEAMLAWMRDRSEHVSRDVLGYVKPIYGTDESANPVPMAIGTCVLIERGDDKYLVTAAHVADHERQTSLHVGAADTLIALPKGFNCTVPPDGDRGKDHLDFAFIRLDAMVLEQMAGAEFLGADQISDNSSDPTKRSYLAMGYPISLNKKVHAADLSVLSKAWQYQSIGVEPDAVTLSTLKCDLQQNLFLRIDKKVGNYHGQIVDLGEPRGASGGALIDLGMPTLESFDPKFPKVGKLAGIFIERKKKEKLLVFVNIQLVLYAIDRSRAKGGDVVNL</sequence>
<name>A0A645CZ62_9ZZZZ</name>
<dbReference type="EMBL" id="VSSQ01031363">
    <property type="protein sequence ID" value="MPM82217.1"/>
    <property type="molecule type" value="Genomic_DNA"/>
</dbReference>
<evidence type="ECO:0008006" key="2">
    <source>
        <dbReference type="Google" id="ProtNLM"/>
    </source>
</evidence>
<organism evidence="1">
    <name type="scientific">bioreactor metagenome</name>
    <dbReference type="NCBI Taxonomy" id="1076179"/>
    <lineage>
        <taxon>unclassified sequences</taxon>
        <taxon>metagenomes</taxon>
        <taxon>ecological metagenomes</taxon>
    </lineage>
</organism>